<dbReference type="SFLD" id="SFLDS00003">
    <property type="entry name" value="Haloacid_Dehalogenase"/>
    <property type="match status" value="1"/>
</dbReference>
<dbReference type="Gene3D" id="3.40.50.1000">
    <property type="entry name" value="HAD superfamily/HAD-like"/>
    <property type="match status" value="1"/>
</dbReference>
<dbReference type="InterPro" id="IPR023198">
    <property type="entry name" value="PGP-like_dom2"/>
</dbReference>
<dbReference type="RefSeq" id="WP_240985476.1">
    <property type="nucleotide sequence ID" value="NZ_CDGJ01000078.1"/>
</dbReference>
<reference evidence="2" key="1">
    <citation type="submission" date="2014-11" db="EMBL/GenBank/DDBJ databases">
        <authorList>
            <person name="Hornung B.V."/>
        </authorList>
    </citation>
    <scope>NUCLEOTIDE SEQUENCE</scope>
    <source>
        <strain evidence="2">INE</strain>
    </source>
</reference>
<evidence type="ECO:0000313" key="3">
    <source>
        <dbReference type="Proteomes" id="UP001071230"/>
    </source>
</evidence>
<name>A0A8S0XY23_9FIRM</name>
<dbReference type="PANTHER" id="PTHR43434">
    <property type="entry name" value="PHOSPHOGLYCOLATE PHOSPHATASE"/>
    <property type="match status" value="1"/>
</dbReference>
<accession>A0A8S0XY23</accession>
<dbReference type="FunFam" id="3.40.50.1000:FF:000022">
    <property type="entry name" value="Phosphoglycolate phosphatase"/>
    <property type="match status" value="1"/>
</dbReference>
<dbReference type="SFLD" id="SFLDG01129">
    <property type="entry name" value="C1.5:_HAD__Beta-PGM__Phosphata"/>
    <property type="match status" value="1"/>
</dbReference>
<dbReference type="EMBL" id="CDGJ01000078">
    <property type="protein sequence ID" value="CEJ08120.1"/>
    <property type="molecule type" value="Genomic_DNA"/>
</dbReference>
<dbReference type="InterPro" id="IPR050155">
    <property type="entry name" value="HAD-like_hydrolase_sf"/>
</dbReference>
<dbReference type="PANTHER" id="PTHR43434:SF20">
    <property type="entry name" value="5'-NUCLEOTIDASE"/>
    <property type="match status" value="1"/>
</dbReference>
<dbReference type="Proteomes" id="UP001071230">
    <property type="component" value="Unassembled WGS sequence"/>
</dbReference>
<dbReference type="GO" id="GO:0005829">
    <property type="term" value="C:cytosol"/>
    <property type="evidence" value="ECO:0007669"/>
    <property type="project" value="TreeGrafter"/>
</dbReference>
<reference evidence="1" key="2">
    <citation type="submission" date="2020-01" db="EMBL/GenBank/DDBJ databases">
        <authorList>
            <person name="Hornung B."/>
        </authorList>
    </citation>
    <scope>NUCLEOTIDE SEQUENCE</scope>
    <source>
        <strain evidence="1">PacBioINE</strain>
    </source>
</reference>
<dbReference type="KEGG" id="aacx:DEACI_2709"/>
<dbReference type="Pfam" id="PF13419">
    <property type="entry name" value="HAD_2"/>
    <property type="match status" value="1"/>
</dbReference>
<organism evidence="1">
    <name type="scientific">Acididesulfobacillus acetoxydans</name>
    <dbReference type="NCBI Taxonomy" id="1561005"/>
    <lineage>
        <taxon>Bacteria</taxon>
        <taxon>Bacillati</taxon>
        <taxon>Bacillota</taxon>
        <taxon>Clostridia</taxon>
        <taxon>Eubacteriales</taxon>
        <taxon>Peptococcaceae</taxon>
        <taxon>Acididesulfobacillus</taxon>
    </lineage>
</organism>
<dbReference type="InterPro" id="IPR023214">
    <property type="entry name" value="HAD_sf"/>
</dbReference>
<dbReference type="SUPFAM" id="SSF56784">
    <property type="entry name" value="HAD-like"/>
    <property type="match status" value="1"/>
</dbReference>
<dbReference type="Gene3D" id="1.10.150.240">
    <property type="entry name" value="Putative phosphatase, domain 2"/>
    <property type="match status" value="1"/>
</dbReference>
<protein>
    <submittedName>
        <fullName evidence="2">5'-nucleotidase</fullName>
    </submittedName>
    <submittedName>
        <fullName evidence="1">HAD-like domain protein</fullName>
    </submittedName>
</protein>
<dbReference type="GO" id="GO:0004713">
    <property type="term" value="F:protein tyrosine kinase activity"/>
    <property type="evidence" value="ECO:0007669"/>
    <property type="project" value="TreeGrafter"/>
</dbReference>
<sequence>MRFERVLWDLDGTLTDPKVGITRSVRYALTRLGYPAPEEDLLEWVIGPPLVVSFRLLLGTEDENLLRQAVELYRERFVTKGMFENTVYPGIPELLADLEAEGVQLQVVTSKPRVFAEKILEHFRLRSFFRRVIGSELDGSRTDKEELVGEALRGLPLSARAQTAMVGDRSFDVQGARRNGIAAIFVRYGYGQPEEAERSGPDYEVASVEELRSLLL</sequence>
<evidence type="ECO:0000313" key="1">
    <source>
        <dbReference type="EMBL" id="CAA7602037.1"/>
    </source>
</evidence>
<evidence type="ECO:0000313" key="2">
    <source>
        <dbReference type="EMBL" id="CEJ08120.1"/>
    </source>
</evidence>
<keyword evidence="3" id="KW-1185">Reference proteome</keyword>
<gene>
    <name evidence="2" type="ORF">DEACI_2595</name>
    <name evidence="1" type="ORF">DEACI_2709</name>
</gene>
<dbReference type="InterPro" id="IPR036412">
    <property type="entry name" value="HAD-like_sf"/>
</dbReference>
<proteinExistence type="predicted"/>
<dbReference type="AlphaFoldDB" id="A0A8S0XY23"/>
<dbReference type="InterPro" id="IPR041492">
    <property type="entry name" value="HAD_2"/>
</dbReference>
<dbReference type="EMBL" id="LR746496">
    <property type="protein sequence ID" value="CAA7602037.1"/>
    <property type="molecule type" value="Genomic_DNA"/>
</dbReference>
<dbReference type="Proteomes" id="UP000836597">
    <property type="component" value="Chromosome"/>
</dbReference>